<feature type="transmembrane region" description="Helical" evidence="2">
    <location>
        <begin position="124"/>
        <end position="143"/>
    </location>
</feature>
<feature type="compositionally biased region" description="Pro residues" evidence="1">
    <location>
        <begin position="19"/>
        <end position="36"/>
    </location>
</feature>
<sequence length="162" mass="17488">MTGAEEQHPPGRPVETAPVPGPRASPAPAPRQPESPQPAATPQRTRIVLAEVSRAGSPADRTRSELAQQTPVGETLVQGLMRAQLSLALRLSLLVMIGLGGLPWLFAIAPSVGRVTVLGVNLPWLLLGVVSFPFLIVVGWAYVRLAERNEQDFVDLIRRPER</sequence>
<keyword evidence="4" id="KW-1185">Reference proteome</keyword>
<keyword evidence="2" id="KW-0472">Membrane</keyword>
<accession>A0ABX9Y8L3</accession>
<keyword evidence="2" id="KW-0812">Transmembrane</keyword>
<dbReference type="Proteomes" id="UP000274694">
    <property type="component" value="Unassembled WGS sequence"/>
</dbReference>
<evidence type="ECO:0008006" key="5">
    <source>
        <dbReference type="Google" id="ProtNLM"/>
    </source>
</evidence>
<name>A0ABX9Y8L3_MICCH</name>
<evidence type="ECO:0000256" key="2">
    <source>
        <dbReference type="SAM" id="Phobius"/>
    </source>
</evidence>
<evidence type="ECO:0000313" key="3">
    <source>
        <dbReference type="EMBL" id="RQW94122.1"/>
    </source>
</evidence>
<reference evidence="3 4" key="1">
    <citation type="submission" date="2018-05" db="EMBL/GenBank/DDBJ databases">
        <title>Micromonospora from Atacama Desert.</title>
        <authorList>
            <person name="Carro L."/>
            <person name="Goodfellow M."/>
            <person name="Klenk H.-P."/>
        </authorList>
    </citation>
    <scope>NUCLEOTIDE SEQUENCE [LARGE SCALE GENOMIC DNA]</scope>
    <source>
        <strain evidence="3 4">LB41</strain>
    </source>
</reference>
<gene>
    <name evidence="3" type="ORF">DLJ60_10280</name>
</gene>
<proteinExistence type="predicted"/>
<evidence type="ECO:0000256" key="1">
    <source>
        <dbReference type="SAM" id="MobiDB-lite"/>
    </source>
</evidence>
<dbReference type="EMBL" id="QGTA01000156">
    <property type="protein sequence ID" value="RQW94122.1"/>
    <property type="molecule type" value="Genomic_DNA"/>
</dbReference>
<feature type="transmembrane region" description="Helical" evidence="2">
    <location>
        <begin position="91"/>
        <end position="112"/>
    </location>
</feature>
<protein>
    <recommendedName>
        <fullName evidence="5">DUF485 domain-containing protein</fullName>
    </recommendedName>
</protein>
<comment type="caution">
    <text evidence="3">The sequence shown here is derived from an EMBL/GenBank/DDBJ whole genome shotgun (WGS) entry which is preliminary data.</text>
</comment>
<keyword evidence="2" id="KW-1133">Transmembrane helix</keyword>
<feature type="region of interest" description="Disordered" evidence="1">
    <location>
        <begin position="1"/>
        <end position="45"/>
    </location>
</feature>
<organism evidence="3 4">
    <name type="scientific">Micromonospora chalcea</name>
    <dbReference type="NCBI Taxonomy" id="1874"/>
    <lineage>
        <taxon>Bacteria</taxon>
        <taxon>Bacillati</taxon>
        <taxon>Actinomycetota</taxon>
        <taxon>Actinomycetes</taxon>
        <taxon>Micromonosporales</taxon>
        <taxon>Micromonosporaceae</taxon>
        <taxon>Micromonospora</taxon>
    </lineage>
</organism>
<evidence type="ECO:0000313" key="4">
    <source>
        <dbReference type="Proteomes" id="UP000274694"/>
    </source>
</evidence>